<reference evidence="9" key="1">
    <citation type="journal article" date="2019" name="Int. J. Syst. Evol. Microbiol.">
        <title>The Global Catalogue of Microorganisms (GCM) 10K type strain sequencing project: providing services to taxonomists for standard genome sequencing and annotation.</title>
        <authorList>
            <consortium name="The Broad Institute Genomics Platform"/>
            <consortium name="The Broad Institute Genome Sequencing Center for Infectious Disease"/>
            <person name="Wu L."/>
            <person name="Ma J."/>
        </authorList>
    </citation>
    <scope>NUCLEOTIDE SEQUENCE [LARGE SCALE GENOMIC DNA]</scope>
    <source>
        <strain evidence="9">KCTC 12861</strain>
    </source>
</reference>
<organism evidence="8 9">
    <name type="scientific">Pseudovibrio japonicus</name>
    <dbReference type="NCBI Taxonomy" id="366534"/>
    <lineage>
        <taxon>Bacteria</taxon>
        <taxon>Pseudomonadati</taxon>
        <taxon>Pseudomonadota</taxon>
        <taxon>Alphaproteobacteria</taxon>
        <taxon>Hyphomicrobiales</taxon>
        <taxon>Stappiaceae</taxon>
        <taxon>Pseudovibrio</taxon>
    </lineage>
</organism>
<comment type="subcellular location">
    <subcellularLocation>
        <location evidence="1">Membrane</location>
        <topology evidence="1">Multi-pass membrane protein</topology>
    </subcellularLocation>
</comment>
<feature type="transmembrane region" description="Helical" evidence="6">
    <location>
        <begin position="115"/>
        <end position="133"/>
    </location>
</feature>
<protein>
    <submittedName>
        <fullName evidence="8">MFS transporter</fullName>
    </submittedName>
</protein>
<dbReference type="InterPro" id="IPR020846">
    <property type="entry name" value="MFS_dom"/>
</dbReference>
<evidence type="ECO:0000256" key="6">
    <source>
        <dbReference type="SAM" id="Phobius"/>
    </source>
</evidence>
<evidence type="ECO:0000256" key="5">
    <source>
        <dbReference type="ARBA" id="ARBA00023136"/>
    </source>
</evidence>
<evidence type="ECO:0000256" key="1">
    <source>
        <dbReference type="ARBA" id="ARBA00004141"/>
    </source>
</evidence>
<dbReference type="PROSITE" id="PS50850">
    <property type="entry name" value="MFS"/>
    <property type="match status" value="1"/>
</dbReference>
<dbReference type="Gene3D" id="1.20.1250.20">
    <property type="entry name" value="MFS general substrate transporter like domains"/>
    <property type="match status" value="1"/>
</dbReference>
<keyword evidence="5 6" id="KW-0472">Membrane</keyword>
<dbReference type="Pfam" id="PF07690">
    <property type="entry name" value="MFS_1"/>
    <property type="match status" value="1"/>
</dbReference>
<dbReference type="PANTHER" id="PTHR23504">
    <property type="entry name" value="MAJOR FACILITATOR SUPERFAMILY DOMAIN-CONTAINING PROTEIN 10"/>
    <property type="match status" value="1"/>
</dbReference>
<keyword evidence="4 6" id="KW-1133">Transmembrane helix</keyword>
<feature type="transmembrane region" description="Helical" evidence="6">
    <location>
        <begin position="82"/>
        <end position="103"/>
    </location>
</feature>
<feature type="transmembrane region" description="Helical" evidence="6">
    <location>
        <begin position="145"/>
        <end position="165"/>
    </location>
</feature>
<feature type="transmembrane region" description="Helical" evidence="6">
    <location>
        <begin position="257"/>
        <end position="284"/>
    </location>
</feature>
<keyword evidence="2" id="KW-0813">Transport</keyword>
<gene>
    <name evidence="8" type="ORF">GCM10007094_32410</name>
</gene>
<feature type="transmembrane region" description="Helical" evidence="6">
    <location>
        <begin position="324"/>
        <end position="342"/>
    </location>
</feature>
<evidence type="ECO:0000259" key="7">
    <source>
        <dbReference type="PROSITE" id="PS50850"/>
    </source>
</evidence>
<evidence type="ECO:0000256" key="2">
    <source>
        <dbReference type="ARBA" id="ARBA00022448"/>
    </source>
</evidence>
<comment type="caution">
    <text evidence="8">The sequence shown here is derived from an EMBL/GenBank/DDBJ whole genome shotgun (WGS) entry which is preliminary data.</text>
</comment>
<evidence type="ECO:0000313" key="8">
    <source>
        <dbReference type="EMBL" id="GHB40557.1"/>
    </source>
</evidence>
<dbReference type="InterPro" id="IPR011701">
    <property type="entry name" value="MFS"/>
</dbReference>
<feature type="transmembrane region" description="Helical" evidence="6">
    <location>
        <begin position="296"/>
        <end position="318"/>
    </location>
</feature>
<name>A0ABQ3EI14_9HYPH</name>
<dbReference type="Proteomes" id="UP000637980">
    <property type="component" value="Unassembled WGS sequence"/>
</dbReference>
<keyword evidence="9" id="KW-1185">Reference proteome</keyword>
<feature type="transmembrane region" description="Helical" evidence="6">
    <location>
        <begin position="228"/>
        <end position="251"/>
    </location>
</feature>
<evidence type="ECO:0000256" key="3">
    <source>
        <dbReference type="ARBA" id="ARBA00022692"/>
    </source>
</evidence>
<feature type="domain" description="Major facilitator superfamily (MFS) profile" evidence="7">
    <location>
        <begin position="5"/>
        <end position="409"/>
    </location>
</feature>
<sequence>MSGIAKFTLLFVVFVDLMNQGLVFPILNALIMEPEAAFLSLDTSVATRHIYYGIVIGLFFLGWFVGVLYIAKISDSIGRKQALVICLVGAVLGYGIAIFAIYINSFWLLVLGRTITGFAAGNQAVAQAAMIDASHSAQERDRNMGLIITGCSFGLVGGPLIGAFFSDSTFIGDYASLTLPLYVIVVLVLIALLLTVVFFHDVRKEREPFVFRMSDLISGIQRVSQFPLVAALLPVFIFFLISMQTFFVFTVNYLTSAFGYGVVGGSVAMLVVGIGLGISSSFLVKPFQSWFPRKKIVYIGFAIMGASAILFSLVGVAVLTFIPLFAYFMCVGTVYPTLLGIFSSSVDEYEQGWVMGVTTSLIALVSGLMSLVGGVLMSIDINLPFYISFVAAISALLLVLATWGRPHLRKIVD</sequence>
<feature type="transmembrane region" description="Helical" evidence="6">
    <location>
        <begin position="50"/>
        <end position="70"/>
    </location>
</feature>
<accession>A0ABQ3EI14</accession>
<keyword evidence="3 6" id="KW-0812">Transmembrane</keyword>
<dbReference type="EMBL" id="BMXE01000006">
    <property type="protein sequence ID" value="GHB40557.1"/>
    <property type="molecule type" value="Genomic_DNA"/>
</dbReference>
<dbReference type="PANTHER" id="PTHR23504:SF15">
    <property type="entry name" value="MAJOR FACILITATOR SUPERFAMILY (MFS) PROFILE DOMAIN-CONTAINING PROTEIN"/>
    <property type="match status" value="1"/>
</dbReference>
<dbReference type="SUPFAM" id="SSF103473">
    <property type="entry name" value="MFS general substrate transporter"/>
    <property type="match status" value="1"/>
</dbReference>
<feature type="transmembrane region" description="Helical" evidence="6">
    <location>
        <begin position="354"/>
        <end position="379"/>
    </location>
</feature>
<feature type="transmembrane region" description="Helical" evidence="6">
    <location>
        <begin position="177"/>
        <end position="199"/>
    </location>
</feature>
<feature type="transmembrane region" description="Helical" evidence="6">
    <location>
        <begin position="385"/>
        <end position="403"/>
    </location>
</feature>
<dbReference type="RefSeq" id="WP_189437843.1">
    <property type="nucleotide sequence ID" value="NZ_BMXE01000006.1"/>
</dbReference>
<feature type="transmembrane region" description="Helical" evidence="6">
    <location>
        <begin position="7"/>
        <end position="30"/>
    </location>
</feature>
<evidence type="ECO:0000256" key="4">
    <source>
        <dbReference type="ARBA" id="ARBA00022989"/>
    </source>
</evidence>
<dbReference type="InterPro" id="IPR036259">
    <property type="entry name" value="MFS_trans_sf"/>
</dbReference>
<evidence type="ECO:0000313" key="9">
    <source>
        <dbReference type="Proteomes" id="UP000637980"/>
    </source>
</evidence>
<proteinExistence type="predicted"/>